<feature type="domain" description="Polycystin" evidence="9">
    <location>
        <begin position="596"/>
        <end position="805"/>
    </location>
</feature>
<dbReference type="InterPro" id="IPR013122">
    <property type="entry name" value="PKD1_2_channel"/>
</dbReference>
<gene>
    <name evidence="10" type="ORF">BSAL_27100</name>
</gene>
<dbReference type="Pfam" id="PF20519">
    <property type="entry name" value="Polycystin_dom"/>
    <property type="match status" value="1"/>
</dbReference>
<feature type="transmembrane region" description="Helical" evidence="7">
    <location>
        <begin position="826"/>
        <end position="847"/>
    </location>
</feature>
<evidence type="ECO:0000256" key="5">
    <source>
        <dbReference type="ARBA" id="ARBA00023136"/>
    </source>
</evidence>
<feature type="transmembrane region" description="Helical" evidence="7">
    <location>
        <begin position="967"/>
        <end position="990"/>
    </location>
</feature>
<dbReference type="Gene3D" id="1.10.287.70">
    <property type="match status" value="1"/>
</dbReference>
<feature type="region of interest" description="Disordered" evidence="6">
    <location>
        <begin position="255"/>
        <end position="294"/>
    </location>
</feature>
<feature type="transmembrane region" description="Helical" evidence="7">
    <location>
        <begin position="929"/>
        <end position="946"/>
    </location>
</feature>
<feature type="transmembrane region" description="Helical" evidence="7">
    <location>
        <begin position="1027"/>
        <end position="1048"/>
    </location>
</feature>
<organism evidence="10 11">
    <name type="scientific">Bodo saltans</name>
    <name type="common">Flagellated protozoan</name>
    <dbReference type="NCBI Taxonomy" id="75058"/>
    <lineage>
        <taxon>Eukaryota</taxon>
        <taxon>Discoba</taxon>
        <taxon>Euglenozoa</taxon>
        <taxon>Kinetoplastea</taxon>
        <taxon>Metakinetoplastina</taxon>
        <taxon>Eubodonida</taxon>
        <taxon>Bodonidae</taxon>
        <taxon>Bodo</taxon>
    </lineage>
</organism>
<feature type="transmembrane region" description="Helical" evidence="7">
    <location>
        <begin position="550"/>
        <end position="569"/>
    </location>
</feature>
<name>A0A0S4JJR4_BODSA</name>
<reference evidence="11" key="1">
    <citation type="submission" date="2015-09" db="EMBL/GenBank/DDBJ databases">
        <authorList>
            <consortium name="Pathogen Informatics"/>
        </authorList>
    </citation>
    <scope>NUCLEOTIDE SEQUENCE [LARGE SCALE GENOMIC DNA]</scope>
    <source>
        <strain evidence="11">Lake Konstanz</strain>
    </source>
</reference>
<dbReference type="Proteomes" id="UP000051952">
    <property type="component" value="Unassembled WGS sequence"/>
</dbReference>
<evidence type="ECO:0000313" key="11">
    <source>
        <dbReference type="Proteomes" id="UP000051952"/>
    </source>
</evidence>
<evidence type="ECO:0000256" key="3">
    <source>
        <dbReference type="ARBA" id="ARBA00022692"/>
    </source>
</evidence>
<proteinExistence type="inferred from homology"/>
<dbReference type="InterPro" id="IPR051223">
    <property type="entry name" value="Polycystin"/>
</dbReference>
<evidence type="ECO:0000259" key="9">
    <source>
        <dbReference type="Pfam" id="PF20519"/>
    </source>
</evidence>
<protein>
    <submittedName>
        <fullName evidence="10">Cation channel protein, putative</fullName>
    </submittedName>
</protein>
<feature type="region of interest" description="Disordered" evidence="6">
    <location>
        <begin position="1193"/>
        <end position="1214"/>
    </location>
</feature>
<keyword evidence="5 7" id="KW-0472">Membrane</keyword>
<evidence type="ECO:0000256" key="7">
    <source>
        <dbReference type="SAM" id="Phobius"/>
    </source>
</evidence>
<feature type="transmembrane region" description="Helical" evidence="7">
    <location>
        <begin position="877"/>
        <end position="897"/>
    </location>
</feature>
<dbReference type="PANTHER" id="PTHR10877:SF183">
    <property type="entry name" value="AT14535P-RELATED"/>
    <property type="match status" value="1"/>
</dbReference>
<feature type="region of interest" description="Disordered" evidence="6">
    <location>
        <begin position="390"/>
        <end position="410"/>
    </location>
</feature>
<dbReference type="VEuPathDB" id="TriTrypDB:BSAL_27100"/>
<comment type="subcellular location">
    <subcellularLocation>
        <location evidence="1">Membrane</location>
        <topology evidence="1">Multi-pass membrane protein</topology>
    </subcellularLocation>
</comment>
<dbReference type="Pfam" id="PF08016">
    <property type="entry name" value="PKD_channel"/>
    <property type="match status" value="1"/>
</dbReference>
<evidence type="ECO:0000256" key="4">
    <source>
        <dbReference type="ARBA" id="ARBA00022989"/>
    </source>
</evidence>
<dbReference type="PANTHER" id="PTHR10877">
    <property type="entry name" value="POLYCYSTIN FAMILY MEMBER"/>
    <property type="match status" value="1"/>
</dbReference>
<keyword evidence="4 7" id="KW-1133">Transmembrane helix</keyword>
<dbReference type="EMBL" id="CYKH01001838">
    <property type="protein sequence ID" value="CUG90504.1"/>
    <property type="molecule type" value="Genomic_DNA"/>
</dbReference>
<dbReference type="InterPro" id="IPR046791">
    <property type="entry name" value="Polycystin_dom"/>
</dbReference>
<sequence>MRLRTLVQERRGHNTAAAQNNALRQSIDMGDNAALMATTASLAQTNRKAAGKKDQSLKASEDVLLEMRLRTVVQERRGHNSAAAQNNALRQSIDMGDNAALMATTASLAQTNRKAAGKKDPAAVFLDKLDTFHRRLFLAILACSPIMEGAVLKEKIKLCDEKDDAAAREPPPAATPAETASSSVLGAVRNAFELFIPSFRVTFPVALSPFRASKDLVLTHESFTKLCEHNSVLTTFLAKSHDDYTDYMNYKHPRGLKSGTASPPSGSPLTAAQPANPNQADGAAAPSDATEVPKRRAQVAWANASYNEKDTHDAAATGQQKHSFQQLLTIEKLVNTLLIPETSNIRLEDFRIHVYEEFGEQALSFGLSIKDTQSIEWYLERRAERQQLKKVKQQQRDLGQPVVRGGHNNNALPQLVVQGSNDLVPQREVSEIDMPKSSANSMNVDEDSDALLVTLRGDEHLEDVAANDPASFYILEEREFDEAWKAAKRTSPPDEVKDRVFSVFPTTGDGKKYVDMRMFLKFCRESVHAHKNVSFSRHYCLAEEQRFHSVMWILFYIPLFVVTLFFLFYKNPLGDTIWISQGLSTSFAASSGATSLADIETWMASCVKSIFPLPNEPAATHNNANFYVGTMRFRQHRVDPDDCSQQYLDYFGDPDTTTLRFPEGISPSEKISYTSRVQRDYSGLFSNQECYGAYDFGASKSTQGYLRANNVQYPEVATAFTYQDTGVSNSIDAFDSHYSSGGFVFDVNYTVDGSYATSAVTNLINALWLDNATRVVVLEIIVLNTNVAVLARGRFGIELTGGGAYEPFSSVYVARTSYPTNGLFRLFQAIAILIILIYITVVMYTYVTHVRQHISMFGENYAVAAILGIFEDLGVPWDVAIIALMIASFTLRFYAAAGDSFDTIYNNGKWATDVENALEWAKTLKQVEGVNGFMVFVRFLYFIGLNERRLAIVLDTLRVSVVDLVSILALWIMALCACTLAAVICFGYGATEAFNFQSAFFDLYNSASGGNPNYYDYTAARRETAPVFWILYFVVTFFVLYNMVVAVLTSKFADVKAQTFGFETVNRVMMQEASEEWYSRFGEYKHRLWSGFVIQEARQVFLRIRYGWMVQGPPLRLRCENPRSCWTYMVKTWNTLDMGIPVDVVEAAIALMTLELTVAQENGRWEHIRDIVEKQRTLGKLGATIKFATVAQGSGSHRPHVSPTSPVQEGETAPLGERGASNIIEEAAAAAAAPGPRIEHTNRELITYADRRLPLWEEYIYYVFKGERDLVQRYLIGLPSHLLSWRLPKLWRHAVESEHYFTLLRSSYTVDLSESRVVQLTKILPNVDEIEASLLQSVTVDGTALQQQPSPARQRV</sequence>
<evidence type="ECO:0000256" key="6">
    <source>
        <dbReference type="SAM" id="MobiDB-lite"/>
    </source>
</evidence>
<evidence type="ECO:0000259" key="8">
    <source>
        <dbReference type="Pfam" id="PF08016"/>
    </source>
</evidence>
<accession>A0A0S4JJR4</accession>
<dbReference type="GO" id="GO:0016020">
    <property type="term" value="C:membrane"/>
    <property type="evidence" value="ECO:0007669"/>
    <property type="project" value="UniProtKB-SubCell"/>
</dbReference>
<evidence type="ECO:0000256" key="2">
    <source>
        <dbReference type="ARBA" id="ARBA00007200"/>
    </source>
</evidence>
<keyword evidence="11" id="KW-1185">Reference proteome</keyword>
<evidence type="ECO:0000256" key="1">
    <source>
        <dbReference type="ARBA" id="ARBA00004141"/>
    </source>
</evidence>
<keyword evidence="3 7" id="KW-0812">Transmembrane</keyword>
<comment type="similarity">
    <text evidence="2">Belongs to the polycystin family.</text>
</comment>
<evidence type="ECO:0000313" key="10">
    <source>
        <dbReference type="EMBL" id="CUG90504.1"/>
    </source>
</evidence>
<feature type="domain" description="Polycystin cation channel PKD1/PKD2" evidence="8">
    <location>
        <begin position="833"/>
        <end position="1054"/>
    </location>
</feature>
<dbReference type="OrthoDB" id="444119at2759"/>
<feature type="compositionally biased region" description="Polar residues" evidence="6">
    <location>
        <begin position="259"/>
        <end position="279"/>
    </location>
</feature>